<dbReference type="PANTHER" id="PTHR15615">
    <property type="match status" value="1"/>
</dbReference>
<dbReference type="PANTHER" id="PTHR15615:SF108">
    <property type="entry name" value="PROTEIN CNPPD1"/>
    <property type="match status" value="1"/>
</dbReference>
<dbReference type="GeneID" id="88175965"/>
<proteinExistence type="predicted"/>
<dbReference type="Pfam" id="PF00134">
    <property type="entry name" value="Cyclin_N"/>
    <property type="match status" value="1"/>
</dbReference>
<protein>
    <recommendedName>
        <fullName evidence="1">Cyclin N-terminal domain-containing protein</fullName>
    </recommendedName>
</protein>
<evidence type="ECO:0000313" key="2">
    <source>
        <dbReference type="EMBL" id="WPK27514.1"/>
    </source>
</evidence>
<dbReference type="GO" id="GO:0005634">
    <property type="term" value="C:nucleus"/>
    <property type="evidence" value="ECO:0007669"/>
    <property type="project" value="TreeGrafter"/>
</dbReference>
<dbReference type="InterPro" id="IPR006671">
    <property type="entry name" value="Cyclin_N"/>
</dbReference>
<keyword evidence="3" id="KW-1185">Reference proteome</keyword>
<evidence type="ECO:0000259" key="1">
    <source>
        <dbReference type="Pfam" id="PF00134"/>
    </source>
</evidence>
<dbReference type="RefSeq" id="XP_062879892.1">
    <property type="nucleotide sequence ID" value="XM_063023822.1"/>
</dbReference>
<dbReference type="InterPro" id="IPR036915">
    <property type="entry name" value="Cyclin-like_sf"/>
</dbReference>
<dbReference type="GO" id="GO:0016538">
    <property type="term" value="F:cyclin-dependent protein serine/threonine kinase regulator activity"/>
    <property type="evidence" value="ECO:0007669"/>
    <property type="project" value="TreeGrafter"/>
</dbReference>
<dbReference type="CDD" id="cd20557">
    <property type="entry name" value="CYCLIN_ScPCL1-like"/>
    <property type="match status" value="1"/>
</dbReference>
<dbReference type="GO" id="GO:0019901">
    <property type="term" value="F:protein kinase binding"/>
    <property type="evidence" value="ECO:0007669"/>
    <property type="project" value="InterPro"/>
</dbReference>
<dbReference type="InterPro" id="IPR013922">
    <property type="entry name" value="Cyclin_PHO80-like"/>
</dbReference>
<reference evidence="2 3" key="1">
    <citation type="submission" date="2023-10" db="EMBL/GenBank/DDBJ databases">
        <title>Draft Genome Sequence of Candida saopaulonensis from a very Premature Infant with Sepsis.</title>
        <authorList>
            <person name="Ning Y."/>
            <person name="Dai R."/>
            <person name="Xiao M."/>
            <person name="Xu Y."/>
            <person name="Yan Q."/>
            <person name="Zhang L."/>
        </authorList>
    </citation>
    <scope>NUCLEOTIDE SEQUENCE [LARGE SCALE GENOMIC DNA]</scope>
    <source>
        <strain evidence="2 3">19XY460</strain>
    </source>
</reference>
<dbReference type="KEGG" id="asau:88175965"/>
<dbReference type="GO" id="GO:0000307">
    <property type="term" value="C:cyclin-dependent protein kinase holoenzyme complex"/>
    <property type="evidence" value="ECO:0007669"/>
    <property type="project" value="UniProtKB-ARBA"/>
</dbReference>
<gene>
    <name evidence="2" type="ORF">PUMCH_004905</name>
</gene>
<accession>A0AAX4HGR0</accession>
<feature type="domain" description="Cyclin N-terminal" evidence="1">
    <location>
        <begin position="32"/>
        <end position="129"/>
    </location>
</feature>
<name>A0AAX4HGR0_9ASCO</name>
<dbReference type="SUPFAM" id="SSF47954">
    <property type="entry name" value="Cyclin-like"/>
    <property type="match status" value="1"/>
</dbReference>
<dbReference type="EMBL" id="CP138899">
    <property type="protein sequence ID" value="WPK27514.1"/>
    <property type="molecule type" value="Genomic_DNA"/>
</dbReference>
<dbReference type="AlphaFoldDB" id="A0AAX4HGR0"/>
<dbReference type="Proteomes" id="UP001338582">
    <property type="component" value="Chromosome 6"/>
</dbReference>
<organism evidence="2 3">
    <name type="scientific">Australozyma saopauloensis</name>
    <dbReference type="NCBI Taxonomy" id="291208"/>
    <lineage>
        <taxon>Eukaryota</taxon>
        <taxon>Fungi</taxon>
        <taxon>Dikarya</taxon>
        <taxon>Ascomycota</taxon>
        <taxon>Saccharomycotina</taxon>
        <taxon>Pichiomycetes</taxon>
        <taxon>Metschnikowiaceae</taxon>
        <taxon>Australozyma</taxon>
    </lineage>
</organism>
<dbReference type="Gene3D" id="1.10.472.10">
    <property type="entry name" value="Cyclin-like"/>
    <property type="match status" value="1"/>
</dbReference>
<evidence type="ECO:0000313" key="3">
    <source>
        <dbReference type="Proteomes" id="UP001338582"/>
    </source>
</evidence>
<sequence>MSLVLRLTFVEASLHLLSLKKKVANRNIDVANVIRALDLSPVNMALALVFLHRYQQNEVNFVDSSECENLPYYLMISSLVLANKYLNDQSYTLKLWLSILRKCLALLPSLSLLNQMEAHMLAALNYKLSAAHDLLLWKGLCHLHRGSVQKLRVAAECERPGAFKASGRPVKRSMDEYDLVVAQKKPHWLLDAGLGSLLVPLSASVGLASPPLSQASPTSYYPRHAMKHRKTQSTPSYKNGCMPYAYQAAPMQPVPSLHSAFVPPLVHPNFSNFNQAKHTAISAVPPVMPSSGYTSVYATPCSHAMATFTPNAYTGAYAPMNYGNGASMTPTPNLMSNPITPMSVAGSTVPYFVAHPYLPAGSPLYAQTPLKSLKVPVGPVDNMGLSFCPGLPYTSRFEMA</sequence>